<name>A0ABD0VXI4_UMBPY</name>
<evidence type="ECO:0000313" key="3">
    <source>
        <dbReference type="Proteomes" id="UP001557470"/>
    </source>
</evidence>
<evidence type="ECO:0000313" key="2">
    <source>
        <dbReference type="EMBL" id="KAL0961936.1"/>
    </source>
</evidence>
<keyword evidence="1" id="KW-0732">Signal</keyword>
<keyword evidence="3" id="KW-1185">Reference proteome</keyword>
<evidence type="ECO:0000256" key="1">
    <source>
        <dbReference type="SAM" id="SignalP"/>
    </source>
</evidence>
<proteinExistence type="predicted"/>
<feature type="chain" id="PRO_5044807568" evidence="1">
    <location>
        <begin position="22"/>
        <end position="143"/>
    </location>
</feature>
<dbReference type="AlphaFoldDB" id="A0ABD0VXI4"/>
<sequence>MKTTLVFLLLIFFGNIAVNQGQEPGNCCQARTCNQTCCINTFTSIASSIKVNLKDVLVVKQLCSKTSCINTLPTIASSNPSLIPSSLKDCCLMPICNISGSNADLASTICPYFKDACNGSTTCGLNLLLLALSAILSGLFLVL</sequence>
<dbReference type="EMBL" id="JAGEUA010000011">
    <property type="protein sequence ID" value="KAL0961936.1"/>
    <property type="molecule type" value="Genomic_DNA"/>
</dbReference>
<feature type="signal peptide" evidence="1">
    <location>
        <begin position="1"/>
        <end position="21"/>
    </location>
</feature>
<gene>
    <name evidence="2" type="ORF">UPYG_G00333580</name>
</gene>
<organism evidence="2 3">
    <name type="scientific">Umbra pygmaea</name>
    <name type="common">Eastern mudminnow</name>
    <dbReference type="NCBI Taxonomy" id="75934"/>
    <lineage>
        <taxon>Eukaryota</taxon>
        <taxon>Metazoa</taxon>
        <taxon>Chordata</taxon>
        <taxon>Craniata</taxon>
        <taxon>Vertebrata</taxon>
        <taxon>Euteleostomi</taxon>
        <taxon>Actinopterygii</taxon>
        <taxon>Neopterygii</taxon>
        <taxon>Teleostei</taxon>
        <taxon>Protacanthopterygii</taxon>
        <taxon>Esociformes</taxon>
        <taxon>Umbridae</taxon>
        <taxon>Umbra</taxon>
    </lineage>
</organism>
<accession>A0ABD0VXI4</accession>
<dbReference type="Proteomes" id="UP001557470">
    <property type="component" value="Unassembled WGS sequence"/>
</dbReference>
<comment type="caution">
    <text evidence="2">The sequence shown here is derived from an EMBL/GenBank/DDBJ whole genome shotgun (WGS) entry which is preliminary data.</text>
</comment>
<reference evidence="2 3" key="1">
    <citation type="submission" date="2024-06" db="EMBL/GenBank/DDBJ databases">
        <authorList>
            <person name="Pan Q."/>
            <person name="Wen M."/>
            <person name="Jouanno E."/>
            <person name="Zahm M."/>
            <person name="Klopp C."/>
            <person name="Cabau C."/>
            <person name="Louis A."/>
            <person name="Berthelot C."/>
            <person name="Parey E."/>
            <person name="Roest Crollius H."/>
            <person name="Montfort J."/>
            <person name="Robinson-Rechavi M."/>
            <person name="Bouchez O."/>
            <person name="Lampietro C."/>
            <person name="Lopez Roques C."/>
            <person name="Donnadieu C."/>
            <person name="Postlethwait J."/>
            <person name="Bobe J."/>
            <person name="Verreycken H."/>
            <person name="Guiguen Y."/>
        </authorList>
    </citation>
    <scope>NUCLEOTIDE SEQUENCE [LARGE SCALE GENOMIC DNA]</scope>
    <source>
        <strain evidence="2">Up_M1</strain>
        <tissue evidence="2">Testis</tissue>
    </source>
</reference>
<protein>
    <submittedName>
        <fullName evidence="2">Uncharacterized protein</fullName>
    </submittedName>
</protein>